<dbReference type="EC" id="3.1.3.48" evidence="2"/>
<dbReference type="PANTHER" id="PTHR39181">
    <property type="entry name" value="TYROSINE-PROTEIN PHOSPHATASE YWQE"/>
    <property type="match status" value="1"/>
</dbReference>
<keyword evidence="3 6" id="KW-0378">Hydrolase</keyword>
<accession>A0A1S8SB91</accession>
<protein>
    <recommendedName>
        <fullName evidence="2">protein-tyrosine-phosphatase</fullName>
        <ecNumber evidence="2">3.1.3.48</ecNumber>
    </recommendedName>
</protein>
<gene>
    <name evidence="6" type="primary">ywqE_1</name>
    <name evidence="6" type="ORF">CLBCK_16520</name>
</gene>
<dbReference type="GO" id="GO:0004725">
    <property type="term" value="F:protein tyrosine phosphatase activity"/>
    <property type="evidence" value="ECO:0007669"/>
    <property type="project" value="UniProtKB-EC"/>
</dbReference>
<dbReference type="InterPro" id="IPR016195">
    <property type="entry name" value="Pol/histidinol_Pase-like"/>
</dbReference>
<evidence type="ECO:0000256" key="1">
    <source>
        <dbReference type="ARBA" id="ARBA00005750"/>
    </source>
</evidence>
<dbReference type="Proteomes" id="UP000190973">
    <property type="component" value="Unassembled WGS sequence"/>
</dbReference>
<dbReference type="GO" id="GO:0030145">
    <property type="term" value="F:manganese ion binding"/>
    <property type="evidence" value="ECO:0007669"/>
    <property type="project" value="InterPro"/>
</dbReference>
<reference evidence="6 7" key="1">
    <citation type="submission" date="2016-05" db="EMBL/GenBank/DDBJ databases">
        <title>Microbial solvent formation.</title>
        <authorList>
            <person name="Poehlein A."/>
            <person name="Montoya Solano J.D."/>
            <person name="Flitsch S."/>
            <person name="Krabben P."/>
            <person name="Duerre P."/>
            <person name="Daniel R."/>
        </authorList>
    </citation>
    <scope>NUCLEOTIDE SEQUENCE [LARGE SCALE GENOMIC DNA]</scope>
    <source>
        <strain evidence="6 7">DSM 53</strain>
    </source>
</reference>
<evidence type="ECO:0000313" key="6">
    <source>
        <dbReference type="EMBL" id="OOM62609.1"/>
    </source>
</evidence>
<sequence length="260" mass="29954">MIDIHSHILPGIDDGSKDMEMTLEMLRNAEKDGTREIVATPHYLLEYGEAAISEVKSLVQEVNSIINKEGINIKVYSGQEVYFNENIINNYLEGKIGTINDSRYMLVEFSMHKFDDNIFDILYELQVRNITPIIAHPERYKPFREEPSLINEFIDQGYLFQMNAGSITGRFGESIRKTTHIFLENNIYNFIGSDAHDIDNRTTGLRKAINILNDNNNEIINKSIFEESSKKLINNDVINFVGKKVKIKKSIFSFFKTKSK</sequence>
<comment type="caution">
    <text evidence="6">The sequence shown here is derived from an EMBL/GenBank/DDBJ whole genome shotgun (WGS) entry which is preliminary data.</text>
</comment>
<dbReference type="Gene3D" id="3.20.20.140">
    <property type="entry name" value="Metal-dependent hydrolases"/>
    <property type="match status" value="1"/>
</dbReference>
<dbReference type="AlphaFoldDB" id="A0A1S8SB91"/>
<evidence type="ECO:0000256" key="2">
    <source>
        <dbReference type="ARBA" id="ARBA00013064"/>
    </source>
</evidence>
<comment type="similarity">
    <text evidence="1">Belongs to the metallo-dependent hydrolases superfamily. CpsB/CapC family.</text>
</comment>
<evidence type="ECO:0000313" key="7">
    <source>
        <dbReference type="Proteomes" id="UP000190973"/>
    </source>
</evidence>
<dbReference type="RefSeq" id="WP_077838325.1">
    <property type="nucleotide sequence ID" value="NZ_JABTAE010000001.1"/>
</dbReference>
<keyword evidence="4" id="KW-0904">Protein phosphatase</keyword>
<evidence type="ECO:0000256" key="4">
    <source>
        <dbReference type="ARBA" id="ARBA00022912"/>
    </source>
</evidence>
<comment type="catalytic activity">
    <reaction evidence="5">
        <text>O-phospho-L-tyrosyl-[protein] + H2O = L-tyrosyl-[protein] + phosphate</text>
        <dbReference type="Rhea" id="RHEA:10684"/>
        <dbReference type="Rhea" id="RHEA-COMP:10136"/>
        <dbReference type="Rhea" id="RHEA-COMP:20101"/>
        <dbReference type="ChEBI" id="CHEBI:15377"/>
        <dbReference type="ChEBI" id="CHEBI:43474"/>
        <dbReference type="ChEBI" id="CHEBI:46858"/>
        <dbReference type="ChEBI" id="CHEBI:61978"/>
        <dbReference type="EC" id="3.1.3.48"/>
    </reaction>
</comment>
<proteinExistence type="inferred from homology"/>
<dbReference type="EMBL" id="LZZI01000021">
    <property type="protein sequence ID" value="OOM62609.1"/>
    <property type="molecule type" value="Genomic_DNA"/>
</dbReference>
<organism evidence="6 7">
    <name type="scientific">Clostridium beijerinckii</name>
    <name type="common">Clostridium MP</name>
    <dbReference type="NCBI Taxonomy" id="1520"/>
    <lineage>
        <taxon>Bacteria</taxon>
        <taxon>Bacillati</taxon>
        <taxon>Bacillota</taxon>
        <taxon>Clostridia</taxon>
        <taxon>Eubacteriales</taxon>
        <taxon>Clostridiaceae</taxon>
        <taxon>Clostridium</taxon>
    </lineage>
</organism>
<name>A0A1S8SB91_CLOBE</name>
<dbReference type="PANTHER" id="PTHR39181:SF1">
    <property type="entry name" value="TYROSINE-PROTEIN PHOSPHATASE YWQE"/>
    <property type="match status" value="1"/>
</dbReference>
<dbReference type="InterPro" id="IPR016667">
    <property type="entry name" value="Caps_polysacc_synth_CpsB/CapC"/>
</dbReference>
<evidence type="ECO:0000256" key="3">
    <source>
        <dbReference type="ARBA" id="ARBA00022801"/>
    </source>
</evidence>
<dbReference type="Pfam" id="PF19567">
    <property type="entry name" value="CpsB_CapC"/>
    <property type="match status" value="1"/>
</dbReference>
<dbReference type="PIRSF" id="PIRSF016557">
    <property type="entry name" value="Caps_synth_CpsB"/>
    <property type="match status" value="1"/>
</dbReference>
<dbReference type="SUPFAM" id="SSF89550">
    <property type="entry name" value="PHP domain-like"/>
    <property type="match status" value="1"/>
</dbReference>
<evidence type="ECO:0000256" key="5">
    <source>
        <dbReference type="ARBA" id="ARBA00051722"/>
    </source>
</evidence>